<dbReference type="InterPro" id="IPR027417">
    <property type="entry name" value="P-loop_NTPase"/>
</dbReference>
<evidence type="ECO:0000313" key="7">
    <source>
        <dbReference type="Proteomes" id="UP000826271"/>
    </source>
</evidence>
<sequence>MIYAFQNLFDERSMKNVDGLAKIIDEFDSILEAMSKIKDGKVEEDLQSNSSLTASSSRFVHKVVGLDDKLMQIKDQLTGTSSQLETISIHGMGGIGKTTLARNLNEDSLIEYHCDIRAWIVVSQQYHDREMLTSLLDSIGYVIDDNEKKSNAQLAEYVYKSLKGMRYLIVMDDVWDTKVCDDVKRFLPDDNNGSLSF</sequence>
<dbReference type="EMBL" id="WHWC01000002">
    <property type="protein sequence ID" value="KAG8388531.1"/>
    <property type="molecule type" value="Genomic_DNA"/>
</dbReference>
<dbReference type="Proteomes" id="UP000826271">
    <property type="component" value="Unassembled WGS sequence"/>
</dbReference>
<dbReference type="InterPro" id="IPR002182">
    <property type="entry name" value="NB-ARC"/>
</dbReference>
<proteinExistence type="inferred from homology"/>
<keyword evidence="2" id="KW-0547">Nucleotide-binding</keyword>
<reference evidence="6" key="1">
    <citation type="submission" date="2019-10" db="EMBL/GenBank/DDBJ databases">
        <authorList>
            <person name="Zhang R."/>
            <person name="Pan Y."/>
            <person name="Wang J."/>
            <person name="Ma R."/>
            <person name="Yu S."/>
        </authorList>
    </citation>
    <scope>NUCLEOTIDE SEQUENCE</scope>
    <source>
        <strain evidence="6">LA-IB0</strain>
        <tissue evidence="6">Leaf</tissue>
    </source>
</reference>
<keyword evidence="3" id="KW-0611">Plant defense</keyword>
<dbReference type="PANTHER" id="PTHR19338:SF60">
    <property type="entry name" value="NB-ARC DOMAIN-CONTAINING PROTEIN"/>
    <property type="match status" value="1"/>
</dbReference>
<evidence type="ECO:0000313" key="6">
    <source>
        <dbReference type="EMBL" id="KAG8388531.1"/>
    </source>
</evidence>
<keyword evidence="7" id="KW-1185">Reference proteome</keyword>
<dbReference type="Pfam" id="PF00931">
    <property type="entry name" value="NB-ARC"/>
    <property type="match status" value="1"/>
</dbReference>
<organism evidence="6 7">
    <name type="scientific">Buddleja alternifolia</name>
    <dbReference type="NCBI Taxonomy" id="168488"/>
    <lineage>
        <taxon>Eukaryota</taxon>
        <taxon>Viridiplantae</taxon>
        <taxon>Streptophyta</taxon>
        <taxon>Embryophyta</taxon>
        <taxon>Tracheophyta</taxon>
        <taxon>Spermatophyta</taxon>
        <taxon>Magnoliopsida</taxon>
        <taxon>eudicotyledons</taxon>
        <taxon>Gunneridae</taxon>
        <taxon>Pentapetalae</taxon>
        <taxon>asterids</taxon>
        <taxon>lamiids</taxon>
        <taxon>Lamiales</taxon>
        <taxon>Scrophulariaceae</taxon>
        <taxon>Buddlejeae</taxon>
        <taxon>Buddleja</taxon>
    </lineage>
</organism>
<keyword evidence="4" id="KW-0067">ATP-binding</keyword>
<name>A0AAV6Y6P1_9LAMI</name>
<dbReference type="GO" id="GO:0043531">
    <property type="term" value="F:ADP binding"/>
    <property type="evidence" value="ECO:0007669"/>
    <property type="project" value="InterPro"/>
</dbReference>
<evidence type="ECO:0000259" key="5">
    <source>
        <dbReference type="Pfam" id="PF00931"/>
    </source>
</evidence>
<protein>
    <recommendedName>
        <fullName evidence="5">NB-ARC domain-containing protein</fullName>
    </recommendedName>
</protein>
<comment type="similarity">
    <text evidence="1">Belongs to the disease resistance NB-LRR family.</text>
</comment>
<evidence type="ECO:0000256" key="2">
    <source>
        <dbReference type="ARBA" id="ARBA00022741"/>
    </source>
</evidence>
<gene>
    <name evidence="6" type="ORF">BUALT_Bualt02G0135200</name>
</gene>
<dbReference type="SUPFAM" id="SSF52540">
    <property type="entry name" value="P-loop containing nucleoside triphosphate hydrolases"/>
    <property type="match status" value="1"/>
</dbReference>
<evidence type="ECO:0000256" key="4">
    <source>
        <dbReference type="ARBA" id="ARBA00022840"/>
    </source>
</evidence>
<evidence type="ECO:0000256" key="3">
    <source>
        <dbReference type="ARBA" id="ARBA00022821"/>
    </source>
</evidence>
<evidence type="ECO:0000256" key="1">
    <source>
        <dbReference type="ARBA" id="ARBA00008894"/>
    </source>
</evidence>
<dbReference type="PRINTS" id="PR00364">
    <property type="entry name" value="DISEASERSIST"/>
</dbReference>
<dbReference type="GO" id="GO:0005524">
    <property type="term" value="F:ATP binding"/>
    <property type="evidence" value="ECO:0007669"/>
    <property type="project" value="UniProtKB-KW"/>
</dbReference>
<accession>A0AAV6Y6P1</accession>
<dbReference type="Gene3D" id="3.40.50.300">
    <property type="entry name" value="P-loop containing nucleotide triphosphate hydrolases"/>
    <property type="match status" value="1"/>
</dbReference>
<comment type="caution">
    <text evidence="6">The sequence shown here is derived from an EMBL/GenBank/DDBJ whole genome shotgun (WGS) entry which is preliminary data.</text>
</comment>
<dbReference type="PANTHER" id="PTHR19338">
    <property type="entry name" value="TRANSLOCASE OF INNER MITOCHONDRIAL MEMBRANE 13 HOMOLOG"/>
    <property type="match status" value="1"/>
</dbReference>
<dbReference type="GO" id="GO:0006952">
    <property type="term" value="P:defense response"/>
    <property type="evidence" value="ECO:0007669"/>
    <property type="project" value="UniProtKB-KW"/>
</dbReference>
<feature type="domain" description="NB-ARC" evidence="5">
    <location>
        <begin position="68"/>
        <end position="194"/>
    </location>
</feature>
<dbReference type="AlphaFoldDB" id="A0AAV6Y6P1"/>
<dbReference type="FunFam" id="3.40.50.300:FF:001091">
    <property type="entry name" value="Probable disease resistance protein At1g61300"/>
    <property type="match status" value="1"/>
</dbReference>